<feature type="transmembrane region" description="Helical" evidence="5">
    <location>
        <begin position="339"/>
        <end position="360"/>
    </location>
</feature>
<reference evidence="8" key="1">
    <citation type="journal article" date="2019" name="Int. J. Syst. Evol. Microbiol.">
        <title>The Global Catalogue of Microorganisms (GCM) 10K type strain sequencing project: providing services to taxonomists for standard genome sequencing and annotation.</title>
        <authorList>
            <consortium name="The Broad Institute Genomics Platform"/>
            <consortium name="The Broad Institute Genome Sequencing Center for Infectious Disease"/>
            <person name="Wu L."/>
            <person name="Ma J."/>
        </authorList>
    </citation>
    <scope>NUCLEOTIDE SEQUENCE [LARGE SCALE GENOMIC DNA]</scope>
    <source>
        <strain evidence="8">CCUG 62945</strain>
    </source>
</reference>
<name>A0ABW2QW28_9NEIS</name>
<feature type="transmembrane region" description="Helical" evidence="5">
    <location>
        <begin position="142"/>
        <end position="161"/>
    </location>
</feature>
<feature type="domain" description="Major facilitator superfamily (MFS) profile" evidence="6">
    <location>
        <begin position="209"/>
        <end position="407"/>
    </location>
</feature>
<dbReference type="RefSeq" id="WP_380187574.1">
    <property type="nucleotide sequence ID" value="NZ_JBHTBQ010000014.1"/>
</dbReference>
<feature type="transmembrane region" description="Helical" evidence="5">
    <location>
        <begin position="214"/>
        <end position="235"/>
    </location>
</feature>
<feature type="transmembrane region" description="Helical" evidence="5">
    <location>
        <begin position="247"/>
        <end position="264"/>
    </location>
</feature>
<keyword evidence="8" id="KW-1185">Reference proteome</keyword>
<dbReference type="Pfam" id="PF13347">
    <property type="entry name" value="MFS_2"/>
    <property type="match status" value="1"/>
</dbReference>
<dbReference type="InterPro" id="IPR039672">
    <property type="entry name" value="MFS_2"/>
</dbReference>
<evidence type="ECO:0000259" key="6">
    <source>
        <dbReference type="PROSITE" id="PS50850"/>
    </source>
</evidence>
<keyword evidence="4 5" id="KW-0472">Membrane</keyword>
<evidence type="ECO:0000256" key="5">
    <source>
        <dbReference type="SAM" id="Phobius"/>
    </source>
</evidence>
<proteinExistence type="inferred from homology"/>
<gene>
    <name evidence="7" type="ORF">ACFQNF_08525</name>
</gene>
<evidence type="ECO:0000256" key="2">
    <source>
        <dbReference type="ARBA" id="ARBA00022692"/>
    </source>
</evidence>
<dbReference type="PROSITE" id="PS50850">
    <property type="entry name" value="MFS"/>
    <property type="match status" value="1"/>
</dbReference>
<dbReference type="PANTHER" id="PTHR11328:SF24">
    <property type="entry name" value="MAJOR FACILITATOR SUPERFAMILY (MFS) PROFILE DOMAIN-CONTAINING PROTEIN"/>
    <property type="match status" value="1"/>
</dbReference>
<comment type="caution">
    <text evidence="7">The sequence shown here is derived from an EMBL/GenBank/DDBJ whole genome shotgun (WGS) entry which is preliminary data.</text>
</comment>
<feature type="transmembrane region" description="Helical" evidence="5">
    <location>
        <begin position="95"/>
        <end position="122"/>
    </location>
</feature>
<evidence type="ECO:0000313" key="7">
    <source>
        <dbReference type="EMBL" id="MFC7419928.1"/>
    </source>
</evidence>
<feature type="transmembrane region" description="Helical" evidence="5">
    <location>
        <begin position="301"/>
        <end position="327"/>
    </location>
</feature>
<dbReference type="InterPro" id="IPR020846">
    <property type="entry name" value="MFS_dom"/>
</dbReference>
<keyword evidence="2 5" id="KW-0812">Transmembrane</keyword>
<keyword evidence="3 5" id="KW-1133">Transmembrane helix</keyword>
<protein>
    <submittedName>
        <fullName evidence="7">MFS transporter</fullName>
    </submittedName>
</protein>
<feature type="transmembrane region" description="Helical" evidence="5">
    <location>
        <begin position="27"/>
        <end position="50"/>
    </location>
</feature>
<dbReference type="SUPFAM" id="SSF103473">
    <property type="entry name" value="MFS general substrate transporter"/>
    <property type="match status" value="1"/>
</dbReference>
<accession>A0ABW2QW28</accession>
<dbReference type="EMBL" id="JBHTBQ010000014">
    <property type="protein sequence ID" value="MFC7419928.1"/>
    <property type="molecule type" value="Genomic_DNA"/>
</dbReference>
<dbReference type="Proteomes" id="UP001596473">
    <property type="component" value="Unassembled WGS sequence"/>
</dbReference>
<evidence type="ECO:0000313" key="8">
    <source>
        <dbReference type="Proteomes" id="UP001596473"/>
    </source>
</evidence>
<dbReference type="InterPro" id="IPR036259">
    <property type="entry name" value="MFS_trans_sf"/>
</dbReference>
<evidence type="ECO:0000256" key="3">
    <source>
        <dbReference type="ARBA" id="ARBA00022989"/>
    </source>
</evidence>
<feature type="transmembrane region" description="Helical" evidence="5">
    <location>
        <begin position="372"/>
        <end position="394"/>
    </location>
</feature>
<dbReference type="Gene3D" id="1.20.1250.20">
    <property type="entry name" value="MFS general substrate transporter like domains"/>
    <property type="match status" value="2"/>
</dbReference>
<organism evidence="7 8">
    <name type="scientific">Iodobacter arcticus</name>
    <dbReference type="NCBI Taxonomy" id="590593"/>
    <lineage>
        <taxon>Bacteria</taxon>
        <taxon>Pseudomonadati</taxon>
        <taxon>Pseudomonadota</taxon>
        <taxon>Betaproteobacteria</taxon>
        <taxon>Neisseriales</taxon>
        <taxon>Chitinibacteraceae</taxon>
        <taxon>Iodobacter</taxon>
    </lineage>
</organism>
<comment type="similarity">
    <text evidence="1">Belongs to the sodium:galactoside symporter (TC 2.A.2) family.</text>
</comment>
<evidence type="ECO:0000256" key="4">
    <source>
        <dbReference type="ARBA" id="ARBA00023136"/>
    </source>
</evidence>
<evidence type="ECO:0000256" key="1">
    <source>
        <dbReference type="ARBA" id="ARBA00009617"/>
    </source>
</evidence>
<sequence length="407" mass="42562">MKPALAYGLLGLPLAMAALPVYVHAPAYYAGQLGMALSTTGLVLFLARLVDTVQDPWLGHLIDLKAGRLHGWMLAAGLLLAISFAGLWLPPVQGAALIAWLAVMLIVIYTAHSMLNIAYLAWGARLGNEAVLLNAAAWREGAGLVGVVLASIVPGYLMAGQQVEQGMAWYALAFALLLALGIVALLYRALPWLGGGEKQSWREPLANPAFKRLLLPYFLNAVSVAIPATLALFYIRDRIEAPQLSGAFLAAYFVAAALGLPLWVRLATKIGTAKAWRLGMVLAVLAFAGAALLSAGDVAAYAVVCILAGLALGADLALPPVLLAGLISPQHSPASYYGIWTLLGKLALALSGLALPLLALGGYQPGIAGQGGLSLALTYAALPCAIKLLAMWRLNLVIGATQRKPKS</sequence>
<dbReference type="PANTHER" id="PTHR11328">
    <property type="entry name" value="MAJOR FACILITATOR SUPERFAMILY DOMAIN-CONTAINING PROTEIN"/>
    <property type="match status" value="1"/>
</dbReference>
<feature type="transmembrane region" description="Helical" evidence="5">
    <location>
        <begin position="167"/>
        <end position="193"/>
    </location>
</feature>
<feature type="transmembrane region" description="Helical" evidence="5">
    <location>
        <begin position="276"/>
        <end position="295"/>
    </location>
</feature>
<feature type="transmembrane region" description="Helical" evidence="5">
    <location>
        <begin position="71"/>
        <end position="89"/>
    </location>
</feature>